<keyword evidence="3 5" id="KW-0238">DNA-binding</keyword>
<evidence type="ECO:0000256" key="6">
    <source>
        <dbReference type="SAM" id="MobiDB-lite"/>
    </source>
</evidence>
<keyword evidence="2 5" id="KW-0862">Zinc</keyword>
<dbReference type="PROSITE" id="PS40000">
    <property type="entry name" value="DM_1"/>
    <property type="match status" value="1"/>
</dbReference>
<gene>
    <name evidence="8" type="ORF">PR048_023139</name>
</gene>
<dbReference type="PROSITE" id="PS50809">
    <property type="entry name" value="DM_2"/>
    <property type="match status" value="1"/>
</dbReference>
<dbReference type="PANTHER" id="PTHR12322">
    <property type="entry name" value="DOUBLESEX AND MAB-3 RELATED TRANSCRIPTION FACTOR DMRT"/>
    <property type="match status" value="1"/>
</dbReference>
<feature type="compositionally biased region" description="Basic and acidic residues" evidence="6">
    <location>
        <begin position="74"/>
        <end position="90"/>
    </location>
</feature>
<feature type="domain" description="DM" evidence="7">
    <location>
        <begin position="25"/>
        <end position="72"/>
    </location>
</feature>
<sequence length="96" mass="10910">MDKAAQATRPEGNSEMRSNGINRLCALCRNHGLKIPVKGHKRFCGYRLCLCKECCLVKERQRVVAMHLYFRRAQEQEEADRGASRDRSGEDVNGGE</sequence>
<accession>A0ABQ9GTC7</accession>
<name>A0ABQ9GTC7_9NEOP</name>
<evidence type="ECO:0000259" key="7">
    <source>
        <dbReference type="PROSITE" id="PS50809"/>
    </source>
</evidence>
<dbReference type="SUPFAM" id="SSF82927">
    <property type="entry name" value="Cysteine-rich DNA binding domain, (DM domain)"/>
    <property type="match status" value="1"/>
</dbReference>
<dbReference type="Pfam" id="PF00751">
    <property type="entry name" value="DM"/>
    <property type="match status" value="1"/>
</dbReference>
<dbReference type="EMBL" id="JARBHB010000009">
    <property type="protein sequence ID" value="KAJ8875244.1"/>
    <property type="molecule type" value="Genomic_DNA"/>
</dbReference>
<dbReference type="InterPro" id="IPR036407">
    <property type="entry name" value="DM_DNA-bd_sf"/>
</dbReference>
<dbReference type="InterPro" id="IPR026607">
    <property type="entry name" value="DMRT"/>
</dbReference>
<feature type="region of interest" description="Disordered" evidence="6">
    <location>
        <begin position="74"/>
        <end position="96"/>
    </location>
</feature>
<keyword evidence="4 5" id="KW-0539">Nucleus</keyword>
<comment type="subcellular location">
    <subcellularLocation>
        <location evidence="5">Nucleus</location>
    </subcellularLocation>
</comment>
<keyword evidence="9" id="KW-1185">Reference proteome</keyword>
<feature type="DNA-binding region" description="DM" evidence="5">
    <location>
        <begin position="25"/>
        <end position="72"/>
    </location>
</feature>
<evidence type="ECO:0000313" key="9">
    <source>
        <dbReference type="Proteomes" id="UP001159363"/>
    </source>
</evidence>
<proteinExistence type="predicted"/>
<evidence type="ECO:0000256" key="4">
    <source>
        <dbReference type="ARBA" id="ARBA00023242"/>
    </source>
</evidence>
<evidence type="ECO:0000256" key="1">
    <source>
        <dbReference type="ARBA" id="ARBA00022723"/>
    </source>
</evidence>
<keyword evidence="1 5" id="KW-0479">Metal-binding</keyword>
<evidence type="ECO:0000256" key="3">
    <source>
        <dbReference type="ARBA" id="ARBA00023125"/>
    </source>
</evidence>
<dbReference type="SMART" id="SM00301">
    <property type="entry name" value="DM"/>
    <property type="match status" value="1"/>
</dbReference>
<organism evidence="8 9">
    <name type="scientific">Dryococelus australis</name>
    <dbReference type="NCBI Taxonomy" id="614101"/>
    <lineage>
        <taxon>Eukaryota</taxon>
        <taxon>Metazoa</taxon>
        <taxon>Ecdysozoa</taxon>
        <taxon>Arthropoda</taxon>
        <taxon>Hexapoda</taxon>
        <taxon>Insecta</taxon>
        <taxon>Pterygota</taxon>
        <taxon>Neoptera</taxon>
        <taxon>Polyneoptera</taxon>
        <taxon>Phasmatodea</taxon>
        <taxon>Verophasmatodea</taxon>
        <taxon>Anareolatae</taxon>
        <taxon>Phasmatidae</taxon>
        <taxon>Eurycanthinae</taxon>
        <taxon>Dryococelus</taxon>
    </lineage>
</organism>
<dbReference type="PANTHER" id="PTHR12322:SF116">
    <property type="entry name" value="DOUBLESEX-MAB RELATED 99B"/>
    <property type="match status" value="1"/>
</dbReference>
<dbReference type="Proteomes" id="UP001159363">
    <property type="component" value="Chromosome 8"/>
</dbReference>
<evidence type="ECO:0000313" key="8">
    <source>
        <dbReference type="EMBL" id="KAJ8875244.1"/>
    </source>
</evidence>
<dbReference type="Gene3D" id="4.10.1040.10">
    <property type="entry name" value="DM DNA-binding domain"/>
    <property type="match status" value="1"/>
</dbReference>
<reference evidence="8 9" key="1">
    <citation type="submission" date="2023-02" db="EMBL/GenBank/DDBJ databases">
        <title>LHISI_Scaffold_Assembly.</title>
        <authorList>
            <person name="Stuart O.P."/>
            <person name="Cleave R."/>
            <person name="Magrath M.J.L."/>
            <person name="Mikheyev A.S."/>
        </authorList>
    </citation>
    <scope>NUCLEOTIDE SEQUENCE [LARGE SCALE GENOMIC DNA]</scope>
    <source>
        <strain evidence="8">Daus_M_001</strain>
        <tissue evidence="8">Leg muscle</tissue>
    </source>
</reference>
<comment type="caution">
    <text evidence="8">The sequence shown here is derived from an EMBL/GenBank/DDBJ whole genome shotgun (WGS) entry which is preliminary data.</text>
</comment>
<evidence type="ECO:0000256" key="2">
    <source>
        <dbReference type="ARBA" id="ARBA00022833"/>
    </source>
</evidence>
<protein>
    <recommendedName>
        <fullName evidence="7">DM domain-containing protein</fullName>
    </recommendedName>
</protein>
<evidence type="ECO:0000256" key="5">
    <source>
        <dbReference type="PROSITE-ProRule" id="PRU00070"/>
    </source>
</evidence>
<dbReference type="InterPro" id="IPR001275">
    <property type="entry name" value="DM_DNA-bd"/>
</dbReference>